<gene>
    <name evidence="7" type="ORF">CAL22_16190</name>
</gene>
<dbReference type="GO" id="GO:0006508">
    <property type="term" value="P:proteolysis"/>
    <property type="evidence" value="ECO:0007669"/>
    <property type="project" value="UniProtKB-KW"/>
</dbReference>
<dbReference type="SUPFAM" id="SSF102712">
    <property type="entry name" value="JAB1/MPN domain"/>
    <property type="match status" value="1"/>
</dbReference>
<evidence type="ECO:0000313" key="8">
    <source>
        <dbReference type="Proteomes" id="UP000216429"/>
    </source>
</evidence>
<feature type="domain" description="MPN" evidence="6">
    <location>
        <begin position="57"/>
        <end position="179"/>
    </location>
</feature>
<dbReference type="Gene3D" id="3.40.140.10">
    <property type="entry name" value="Cytidine Deaminase, domain 2"/>
    <property type="match status" value="1"/>
</dbReference>
<dbReference type="CDD" id="cd08071">
    <property type="entry name" value="MPN_DUF2466"/>
    <property type="match status" value="1"/>
</dbReference>
<dbReference type="PANTHER" id="PTHR30471:SF3">
    <property type="entry name" value="UPF0758 PROTEIN YEES-RELATED"/>
    <property type="match status" value="1"/>
</dbReference>
<keyword evidence="3" id="KW-0378">Hydrolase</keyword>
<evidence type="ECO:0000259" key="6">
    <source>
        <dbReference type="PROSITE" id="PS50249"/>
    </source>
</evidence>
<reference evidence="8" key="1">
    <citation type="submission" date="2017-05" db="EMBL/GenBank/DDBJ databases">
        <title>Complete and WGS of Bordetella genogroups.</title>
        <authorList>
            <person name="Spilker T."/>
            <person name="Lipuma J."/>
        </authorList>
    </citation>
    <scope>NUCLEOTIDE SEQUENCE [LARGE SCALE GENOMIC DNA]</scope>
    <source>
        <strain evidence="8">AU6712</strain>
    </source>
</reference>
<sequence length="179" mass="19364">MESIMNNNIAALSYDNMNEACALYVRSPAGRYKLASDEQILAAGRTAAESLVSSSSPVDQPTKVKQFFQAKLAGLGHECAAFLYLDSRFKPIRYIEQGSGTLSQASVYPREIVKTALRLNAAAILMAHNHPSGVTEPSTADLNLTQHLKKALMLIDVRLLDHVIVTATGTTSLAEQGQM</sequence>
<dbReference type="PROSITE" id="PS50249">
    <property type="entry name" value="MPN"/>
    <property type="match status" value="1"/>
</dbReference>
<evidence type="ECO:0000313" key="7">
    <source>
        <dbReference type="EMBL" id="OZI71374.1"/>
    </source>
</evidence>
<keyword evidence="4" id="KW-0862">Zinc</keyword>
<evidence type="ECO:0000256" key="4">
    <source>
        <dbReference type="ARBA" id="ARBA00022833"/>
    </source>
</evidence>
<accession>A0A261VB25</accession>
<evidence type="ECO:0000256" key="1">
    <source>
        <dbReference type="ARBA" id="ARBA00022670"/>
    </source>
</evidence>
<dbReference type="EMBL" id="NEVU01000003">
    <property type="protein sequence ID" value="OZI71374.1"/>
    <property type="molecule type" value="Genomic_DNA"/>
</dbReference>
<dbReference type="GO" id="GO:0046872">
    <property type="term" value="F:metal ion binding"/>
    <property type="evidence" value="ECO:0007669"/>
    <property type="project" value="UniProtKB-KW"/>
</dbReference>
<dbReference type="AlphaFoldDB" id="A0A261VB25"/>
<dbReference type="OrthoDB" id="9804482at2"/>
<dbReference type="PANTHER" id="PTHR30471">
    <property type="entry name" value="DNA REPAIR PROTEIN RADC"/>
    <property type="match status" value="1"/>
</dbReference>
<dbReference type="GO" id="GO:0008237">
    <property type="term" value="F:metallopeptidase activity"/>
    <property type="evidence" value="ECO:0007669"/>
    <property type="project" value="UniProtKB-KW"/>
</dbReference>
<protein>
    <submittedName>
        <fullName evidence="7">DNA repair protein RadC</fullName>
    </submittedName>
</protein>
<dbReference type="InterPro" id="IPR001405">
    <property type="entry name" value="UPF0758"/>
</dbReference>
<evidence type="ECO:0000256" key="3">
    <source>
        <dbReference type="ARBA" id="ARBA00022801"/>
    </source>
</evidence>
<comment type="caution">
    <text evidence="7">The sequence shown here is derived from an EMBL/GenBank/DDBJ whole genome shotgun (WGS) entry which is preliminary data.</text>
</comment>
<name>A0A261VB25_9BORD</name>
<evidence type="ECO:0000256" key="5">
    <source>
        <dbReference type="ARBA" id="ARBA00023049"/>
    </source>
</evidence>
<dbReference type="PROSITE" id="PS01302">
    <property type="entry name" value="UPF0758"/>
    <property type="match status" value="1"/>
</dbReference>
<keyword evidence="1" id="KW-0645">Protease</keyword>
<proteinExistence type="predicted"/>
<keyword evidence="8" id="KW-1185">Reference proteome</keyword>
<keyword evidence="2" id="KW-0479">Metal-binding</keyword>
<dbReference type="Pfam" id="PF04002">
    <property type="entry name" value="RadC"/>
    <property type="match status" value="1"/>
</dbReference>
<dbReference type="InterPro" id="IPR020891">
    <property type="entry name" value="UPF0758_CS"/>
</dbReference>
<evidence type="ECO:0000256" key="2">
    <source>
        <dbReference type="ARBA" id="ARBA00022723"/>
    </source>
</evidence>
<dbReference type="InterPro" id="IPR037518">
    <property type="entry name" value="MPN"/>
</dbReference>
<dbReference type="InterPro" id="IPR025657">
    <property type="entry name" value="RadC_JAB"/>
</dbReference>
<keyword evidence="5" id="KW-0482">Metalloprotease</keyword>
<organism evidence="7 8">
    <name type="scientific">Bordetella genomosp. 12</name>
    <dbReference type="NCBI Taxonomy" id="463035"/>
    <lineage>
        <taxon>Bacteria</taxon>
        <taxon>Pseudomonadati</taxon>
        <taxon>Pseudomonadota</taxon>
        <taxon>Betaproteobacteria</taxon>
        <taxon>Burkholderiales</taxon>
        <taxon>Alcaligenaceae</taxon>
        <taxon>Bordetella</taxon>
    </lineage>
</organism>
<dbReference type="Proteomes" id="UP000216429">
    <property type="component" value="Unassembled WGS sequence"/>
</dbReference>